<feature type="domain" description="DUF2134" evidence="3">
    <location>
        <begin position="93"/>
        <end position="182"/>
    </location>
</feature>
<accession>A0A2N7W3Q4</accession>
<keyword evidence="2" id="KW-0472">Membrane</keyword>
<evidence type="ECO:0000313" key="4">
    <source>
        <dbReference type="EMBL" id="PMS24036.1"/>
    </source>
</evidence>
<keyword evidence="2" id="KW-0812">Transmembrane</keyword>
<dbReference type="InterPro" id="IPR018705">
    <property type="entry name" value="DUF2134_membrane"/>
</dbReference>
<evidence type="ECO:0000256" key="2">
    <source>
        <dbReference type="SAM" id="Phobius"/>
    </source>
</evidence>
<organism evidence="4 5">
    <name type="scientific">Trinickia soli</name>
    <dbReference type="NCBI Taxonomy" id="380675"/>
    <lineage>
        <taxon>Bacteria</taxon>
        <taxon>Pseudomonadati</taxon>
        <taxon>Pseudomonadota</taxon>
        <taxon>Betaproteobacteria</taxon>
        <taxon>Burkholderiales</taxon>
        <taxon>Burkholderiaceae</taxon>
        <taxon>Trinickia</taxon>
    </lineage>
</organism>
<feature type="transmembrane region" description="Helical" evidence="2">
    <location>
        <begin position="52"/>
        <end position="71"/>
    </location>
</feature>
<protein>
    <recommendedName>
        <fullName evidence="3">DUF2134 domain-containing protein</fullName>
    </recommendedName>
</protein>
<dbReference type="AlphaFoldDB" id="A0A2N7W3Q4"/>
<feature type="region of interest" description="Disordered" evidence="1">
    <location>
        <begin position="19"/>
        <end position="41"/>
    </location>
</feature>
<evidence type="ECO:0000256" key="1">
    <source>
        <dbReference type="SAM" id="MobiDB-lite"/>
    </source>
</evidence>
<keyword evidence="5" id="KW-1185">Reference proteome</keyword>
<sequence>MPVRSVIRTWARHSPAVRTRTSPIVPSGPRPLRGAKSRLHGARSRRAMQRGAIAPIVALFMTIVVAALGALDVGNVFFVRRSLQRTVDLAALAAVQTIDDTCTQPTAAARANAAANGFDPDAAGQALAVVCGRWDPKANAGPGYFAAANAGAQANAVQVTAQRTVPYFFLGPARQMTAQATAKATNLGAFTVGTTLAQLQSGLVNSLLNGLLGANLTLSVASYESLANARVRMRDLMAAAGVGTIDQLLATQINVAKLANLMVTALSTTSIANADLQTDLTTLQAVAGGVTATTAQFPLGDGADGHGVFAVDAATGQSVLDATVSPFDALLVAAEIAQAGQPPIQLGTGLNIAALGATLKVQIIEPPVLAVGEAGIDPTTQHWRTQAHSAQVRLYLNVALGTPSLPMIGSVGLNLPLSLEAAPGTAWLQATRCAATKAVSASTIGVQPGLANVCVGDAPDDLSASQPFSCTKPATLVNVTNVLRVTANAAVPAVVPETSAATLTFDGVTPSDDDYGSADANAVGSVLATALSGLAASLSQPNGLNVALFGGVSLPLGLLDETLLAALLPDLDVLLSGIDLAIDPLLQLLGVQVGVATIHDLSLTCGAAQLVD</sequence>
<dbReference type="Proteomes" id="UP000235347">
    <property type="component" value="Unassembled WGS sequence"/>
</dbReference>
<dbReference type="Pfam" id="PF09977">
    <property type="entry name" value="Tad_C"/>
    <property type="match status" value="1"/>
</dbReference>
<name>A0A2N7W3Q4_9BURK</name>
<dbReference type="EMBL" id="PNYB01000011">
    <property type="protein sequence ID" value="PMS24036.1"/>
    <property type="molecule type" value="Genomic_DNA"/>
</dbReference>
<proteinExistence type="predicted"/>
<comment type="caution">
    <text evidence="4">The sequence shown here is derived from an EMBL/GenBank/DDBJ whole genome shotgun (WGS) entry which is preliminary data.</text>
</comment>
<reference evidence="4 5" key="1">
    <citation type="submission" date="2018-01" db="EMBL/GenBank/DDBJ databases">
        <title>Whole genome analyses suggest that Burkholderia sensu lato contains two further novel genera in the rhizoxinica-symbiotica group Mycetohabitans gen. nov., and Trinickia gen. nov.: implications for the evolution of diazotrophy and nodulation in the Burkholderiaceae.</title>
        <authorList>
            <person name="Estrada-de los Santos P."/>
            <person name="Palmer M."/>
            <person name="Chavez-Ramirez B."/>
            <person name="Beukes C."/>
            <person name="Steenkamp E.T."/>
            <person name="Hirsch A.M."/>
            <person name="Manyaka P."/>
            <person name="Maluk M."/>
            <person name="Lafos M."/>
            <person name="Crook M."/>
            <person name="Gross E."/>
            <person name="Simon M.F."/>
            <person name="Bueno dos Reis Junior F."/>
            <person name="Poole P.S."/>
            <person name="Venter S.N."/>
            <person name="James E.K."/>
        </authorList>
    </citation>
    <scope>NUCLEOTIDE SEQUENCE [LARGE SCALE GENOMIC DNA]</scope>
    <source>
        <strain evidence="4 5">GP25-8</strain>
    </source>
</reference>
<gene>
    <name evidence="4" type="ORF">C0Z19_14450</name>
</gene>
<keyword evidence="2" id="KW-1133">Transmembrane helix</keyword>
<evidence type="ECO:0000259" key="3">
    <source>
        <dbReference type="Pfam" id="PF09977"/>
    </source>
</evidence>
<evidence type="ECO:0000313" key="5">
    <source>
        <dbReference type="Proteomes" id="UP000235347"/>
    </source>
</evidence>